<evidence type="ECO:0000313" key="2">
    <source>
        <dbReference type="Proteomes" id="UP001054252"/>
    </source>
</evidence>
<organism evidence="1 2">
    <name type="scientific">Rubroshorea leprosula</name>
    <dbReference type="NCBI Taxonomy" id="152421"/>
    <lineage>
        <taxon>Eukaryota</taxon>
        <taxon>Viridiplantae</taxon>
        <taxon>Streptophyta</taxon>
        <taxon>Embryophyta</taxon>
        <taxon>Tracheophyta</taxon>
        <taxon>Spermatophyta</taxon>
        <taxon>Magnoliopsida</taxon>
        <taxon>eudicotyledons</taxon>
        <taxon>Gunneridae</taxon>
        <taxon>Pentapetalae</taxon>
        <taxon>rosids</taxon>
        <taxon>malvids</taxon>
        <taxon>Malvales</taxon>
        <taxon>Dipterocarpaceae</taxon>
        <taxon>Rubroshorea</taxon>
    </lineage>
</organism>
<protein>
    <submittedName>
        <fullName evidence="1">Uncharacterized protein</fullName>
    </submittedName>
</protein>
<dbReference type="EMBL" id="BPVZ01000043">
    <property type="protein sequence ID" value="GKV15317.1"/>
    <property type="molecule type" value="Genomic_DNA"/>
</dbReference>
<comment type="caution">
    <text evidence="1">The sequence shown here is derived from an EMBL/GenBank/DDBJ whole genome shotgun (WGS) entry which is preliminary data.</text>
</comment>
<reference evidence="1 2" key="1">
    <citation type="journal article" date="2021" name="Commun. Biol.">
        <title>The genome of Shorea leprosula (Dipterocarpaceae) highlights the ecological relevance of drought in aseasonal tropical rainforests.</title>
        <authorList>
            <person name="Ng K.K.S."/>
            <person name="Kobayashi M.J."/>
            <person name="Fawcett J.A."/>
            <person name="Hatakeyama M."/>
            <person name="Paape T."/>
            <person name="Ng C.H."/>
            <person name="Ang C.C."/>
            <person name="Tnah L.H."/>
            <person name="Lee C.T."/>
            <person name="Nishiyama T."/>
            <person name="Sese J."/>
            <person name="O'Brien M.J."/>
            <person name="Copetti D."/>
            <person name="Mohd Noor M.I."/>
            <person name="Ong R.C."/>
            <person name="Putra M."/>
            <person name="Sireger I.Z."/>
            <person name="Indrioko S."/>
            <person name="Kosugi Y."/>
            <person name="Izuno A."/>
            <person name="Isagi Y."/>
            <person name="Lee S.L."/>
            <person name="Shimizu K.K."/>
        </authorList>
    </citation>
    <scope>NUCLEOTIDE SEQUENCE [LARGE SCALE GENOMIC DNA]</scope>
    <source>
        <strain evidence="1">214</strain>
    </source>
</reference>
<name>A0AAV5JUQ9_9ROSI</name>
<keyword evidence="2" id="KW-1185">Reference proteome</keyword>
<gene>
    <name evidence="1" type="ORF">SLEP1_g26114</name>
</gene>
<evidence type="ECO:0000313" key="1">
    <source>
        <dbReference type="EMBL" id="GKV15317.1"/>
    </source>
</evidence>
<proteinExistence type="predicted"/>
<accession>A0AAV5JUQ9</accession>
<dbReference type="AlphaFoldDB" id="A0AAV5JUQ9"/>
<sequence length="42" mass="4943">MISSPVSVGLHTRQVRFWLLENFWFLIVCQFSTEIEPSVLCE</sequence>
<dbReference type="Proteomes" id="UP001054252">
    <property type="component" value="Unassembled WGS sequence"/>
</dbReference>